<reference evidence="10" key="1">
    <citation type="submission" date="2016-10" db="EMBL/GenBank/DDBJ databases">
        <authorList>
            <person name="Varghese N."/>
            <person name="Submissions S."/>
        </authorList>
    </citation>
    <scope>NUCLEOTIDE SEQUENCE [LARGE SCALE GENOMIC DNA]</scope>
    <source>
        <strain evidence="10">DSM 25329</strain>
    </source>
</reference>
<dbReference type="Gene3D" id="2.40.37.10">
    <property type="entry name" value="Lyase, Ornithine Decarboxylase, Chain A, domain 1"/>
    <property type="match status" value="1"/>
</dbReference>
<proteinExistence type="inferred from homology"/>
<evidence type="ECO:0000256" key="4">
    <source>
        <dbReference type="ARBA" id="ARBA00023235"/>
    </source>
</evidence>
<dbReference type="PANTHER" id="PTHR30511">
    <property type="entry name" value="ALANINE RACEMASE"/>
    <property type="match status" value="1"/>
</dbReference>
<evidence type="ECO:0000256" key="5">
    <source>
        <dbReference type="HAMAP-Rule" id="MF_01201"/>
    </source>
</evidence>
<evidence type="ECO:0000313" key="9">
    <source>
        <dbReference type="EMBL" id="SDE96514.1"/>
    </source>
</evidence>
<evidence type="ECO:0000259" key="8">
    <source>
        <dbReference type="SMART" id="SM01005"/>
    </source>
</evidence>
<dbReference type="NCBIfam" id="TIGR00492">
    <property type="entry name" value="alr"/>
    <property type="match status" value="1"/>
</dbReference>
<comment type="cofactor">
    <cofactor evidence="2 5 6">
        <name>pyridoxal 5'-phosphate</name>
        <dbReference type="ChEBI" id="CHEBI:597326"/>
    </cofactor>
</comment>
<feature type="modified residue" description="N6-(pyridoxal phosphate)lysine" evidence="5 6">
    <location>
        <position position="491"/>
    </location>
</feature>
<dbReference type="InterPro" id="IPR000821">
    <property type="entry name" value="Ala_racemase"/>
</dbReference>
<dbReference type="OrthoDB" id="9801978at2"/>
<dbReference type="Pfam" id="PF08245">
    <property type="entry name" value="Mur_ligase_M"/>
    <property type="match status" value="1"/>
</dbReference>
<dbReference type="FunFam" id="3.20.20.10:FF:000002">
    <property type="entry name" value="Alanine racemase"/>
    <property type="match status" value="1"/>
</dbReference>
<evidence type="ECO:0000256" key="7">
    <source>
        <dbReference type="PIRSR" id="PIRSR600821-52"/>
    </source>
</evidence>
<dbReference type="GO" id="GO:0030632">
    <property type="term" value="P:D-alanine biosynthetic process"/>
    <property type="evidence" value="ECO:0007669"/>
    <property type="project" value="UniProtKB-UniRule"/>
</dbReference>
<dbReference type="EMBL" id="FNAN01000008">
    <property type="protein sequence ID" value="SDE96514.1"/>
    <property type="molecule type" value="Genomic_DNA"/>
</dbReference>
<feature type="binding site" evidence="5 7">
    <location>
        <position position="768"/>
    </location>
    <ligand>
        <name>substrate</name>
    </ligand>
</feature>
<dbReference type="SUPFAM" id="SSF63418">
    <property type="entry name" value="MurE/MurF N-terminal domain"/>
    <property type="match status" value="1"/>
</dbReference>
<sequence length="824" mass="92125">MSLTVNTSPVVTTQAQYILTDSRQVSFPGQSIFFAIKGERHDGHRFLPELYEAGVREFVVEEAAFTGELRETAAAWDDAQIWVAASSIRALQQLVASKRKQFDIPVVGIAGSNGKTIVKEWLVQLLSPGRSIVASPKSYNSQIGVPLSVWNLSKEHSLAIFEAGISKAHEMEYLQPVMQPTIGIFTNIGPAHDDGFRSRKQKITEKLRLFTKVKKLIYRKDYHEIDEEISLILKPVNAFLETLSWGSNYSGSHVQVAYTPQKDKTVISLTGKLGNHTFETGFRDDASLENLTHCIVFLLDFGLEPAVIQERVLLLKPVSMRLELKEGINNSYIIDDAYNNDLQGLSMALNFLAQQEQRHRKTVILSDVLQTGQTPLELYKMVSRLLSEKSVDRLIGIGKQISSQASLFDIPEQEFYDDTDSFLKTFAFNTLADTLVLVKGARPFSFEQIVHRIQQKAHSTVLEINLDALVHNLNYYRARAGQGTKIMAMVKAFAYGSGSSEVAALLQYHRVDYLGVAYTDEGVMLRQSGITLPIMVMNATLPTFDLLWQYKLEPEIYSRRILTDWVEYIIRKGEPANTPSVHLKLDTGMHRLGFVKDDYEWLVEQLRKNPALKVASIFSHLVGADEGVHNEFSRKQYAQFMDGAGLIEKTLGYKTIKHILNSAGIVRFPEYRLDMVRLGIGLYGVEATGQDQRALQSVGTLKTIVSQIKYLTSGETVGYSRKGIVDHDSAIATLAIGYADGYDRGLGNGVGKVWVNGTLCPTIGNICMDMTMIDVTHAQLDEGDEVIVFGKEVPITELAKTINTIPYEILTGIGDRVKRVFFKD</sequence>
<dbReference type="EC" id="5.1.1.1" evidence="5"/>
<dbReference type="GO" id="GO:0008784">
    <property type="term" value="F:alanine racemase activity"/>
    <property type="evidence" value="ECO:0007669"/>
    <property type="project" value="UniProtKB-UniRule"/>
</dbReference>
<dbReference type="InterPro" id="IPR001608">
    <property type="entry name" value="Ala_racemase_N"/>
</dbReference>
<dbReference type="SMART" id="SM01005">
    <property type="entry name" value="Ala_racemase_C"/>
    <property type="match status" value="1"/>
</dbReference>
<dbReference type="InterPro" id="IPR011079">
    <property type="entry name" value="Ala_racemase_C"/>
</dbReference>
<organism evidence="9 10">
    <name type="scientific">Dyadobacter soli</name>
    <dbReference type="NCBI Taxonomy" id="659014"/>
    <lineage>
        <taxon>Bacteria</taxon>
        <taxon>Pseudomonadati</taxon>
        <taxon>Bacteroidota</taxon>
        <taxon>Cytophagia</taxon>
        <taxon>Cytophagales</taxon>
        <taxon>Spirosomataceae</taxon>
        <taxon>Dyadobacter</taxon>
    </lineage>
</organism>
<gene>
    <name evidence="9" type="ORF">SAMN04487996_10867</name>
</gene>
<evidence type="ECO:0000256" key="1">
    <source>
        <dbReference type="ARBA" id="ARBA00000316"/>
    </source>
</evidence>
<dbReference type="GO" id="GO:0005524">
    <property type="term" value="F:ATP binding"/>
    <property type="evidence" value="ECO:0007669"/>
    <property type="project" value="InterPro"/>
</dbReference>
<dbReference type="GO" id="GO:0016881">
    <property type="term" value="F:acid-amino acid ligase activity"/>
    <property type="evidence" value="ECO:0007669"/>
    <property type="project" value="InterPro"/>
</dbReference>
<keyword evidence="3 5" id="KW-0663">Pyridoxal phosphate</keyword>
<dbReference type="PRINTS" id="PR00992">
    <property type="entry name" value="ALARACEMASE"/>
</dbReference>
<dbReference type="PANTHER" id="PTHR30511:SF0">
    <property type="entry name" value="ALANINE RACEMASE, CATABOLIC-RELATED"/>
    <property type="match status" value="1"/>
</dbReference>
<comment type="catalytic activity">
    <reaction evidence="1 5">
        <text>L-alanine = D-alanine</text>
        <dbReference type="Rhea" id="RHEA:20249"/>
        <dbReference type="ChEBI" id="CHEBI:57416"/>
        <dbReference type="ChEBI" id="CHEBI:57972"/>
        <dbReference type="EC" id="5.1.1.1"/>
    </reaction>
</comment>
<evidence type="ECO:0000256" key="6">
    <source>
        <dbReference type="PIRSR" id="PIRSR600821-50"/>
    </source>
</evidence>
<feature type="active site" description="Proton acceptor; specific for D-alanine" evidence="5">
    <location>
        <position position="491"/>
    </location>
</feature>
<evidence type="ECO:0000256" key="3">
    <source>
        <dbReference type="ARBA" id="ARBA00022898"/>
    </source>
</evidence>
<dbReference type="SUPFAM" id="SSF50621">
    <property type="entry name" value="Alanine racemase C-terminal domain-like"/>
    <property type="match status" value="1"/>
</dbReference>
<dbReference type="NCBIfam" id="NF008897">
    <property type="entry name" value="PRK11930.1"/>
    <property type="match status" value="1"/>
</dbReference>
<dbReference type="Pfam" id="PF01168">
    <property type="entry name" value="Ala_racemase_N"/>
    <property type="match status" value="1"/>
</dbReference>
<dbReference type="STRING" id="659014.SAMN04487996_10867"/>
<comment type="function">
    <text evidence="5">Catalyzes the interconversion of L-alanine and D-alanine. May also act on other amino acids.</text>
</comment>
<dbReference type="Proteomes" id="UP000198748">
    <property type="component" value="Unassembled WGS sequence"/>
</dbReference>
<dbReference type="CDD" id="cd00430">
    <property type="entry name" value="PLPDE_III_AR"/>
    <property type="match status" value="1"/>
</dbReference>
<dbReference type="InterPro" id="IPR009006">
    <property type="entry name" value="Ala_racemase/Decarboxylase_C"/>
</dbReference>
<dbReference type="Gene3D" id="3.40.1190.10">
    <property type="entry name" value="Mur-like, catalytic domain"/>
    <property type="match status" value="1"/>
</dbReference>
<protein>
    <recommendedName>
        <fullName evidence="5">Alanine racemase</fullName>
        <ecNumber evidence="5">5.1.1.1</ecNumber>
    </recommendedName>
</protein>
<evidence type="ECO:0000313" key="10">
    <source>
        <dbReference type="Proteomes" id="UP000198748"/>
    </source>
</evidence>
<dbReference type="InterPro" id="IPR029066">
    <property type="entry name" value="PLP-binding_barrel"/>
</dbReference>
<dbReference type="Pfam" id="PF01225">
    <property type="entry name" value="Mur_ligase"/>
    <property type="match status" value="1"/>
</dbReference>
<dbReference type="Pfam" id="PF00842">
    <property type="entry name" value="Ala_racemase_C"/>
    <property type="match status" value="1"/>
</dbReference>
<keyword evidence="4 5" id="KW-0413">Isomerase</keyword>
<dbReference type="Gene3D" id="3.90.190.20">
    <property type="entry name" value="Mur ligase, C-terminal domain"/>
    <property type="match status" value="1"/>
</dbReference>
<dbReference type="InterPro" id="IPR013221">
    <property type="entry name" value="Mur_ligase_cen"/>
</dbReference>
<dbReference type="SUPFAM" id="SSF53244">
    <property type="entry name" value="MurD-like peptide ligases, peptide-binding domain"/>
    <property type="match status" value="1"/>
</dbReference>
<comment type="pathway">
    <text evidence="5">Amino-acid biosynthesis; D-alanine biosynthesis; D-alanine from L-alanine: step 1/1.</text>
</comment>
<comment type="similarity">
    <text evidence="5">Belongs to the alanine racemase family.</text>
</comment>
<dbReference type="UniPathway" id="UPA00042">
    <property type="reaction ID" value="UER00497"/>
</dbReference>
<dbReference type="GO" id="GO:0005829">
    <property type="term" value="C:cytosol"/>
    <property type="evidence" value="ECO:0007669"/>
    <property type="project" value="TreeGrafter"/>
</dbReference>
<accession>A0A1G7H8A9</accession>
<dbReference type="HAMAP" id="MF_01201">
    <property type="entry name" value="Ala_racemase"/>
    <property type="match status" value="1"/>
</dbReference>
<dbReference type="GO" id="GO:0030170">
    <property type="term" value="F:pyridoxal phosphate binding"/>
    <property type="evidence" value="ECO:0007669"/>
    <property type="project" value="UniProtKB-UniRule"/>
</dbReference>
<keyword evidence="10" id="KW-1185">Reference proteome</keyword>
<dbReference type="Gene3D" id="3.20.20.10">
    <property type="entry name" value="Alanine racemase"/>
    <property type="match status" value="1"/>
</dbReference>
<dbReference type="InterPro" id="IPR000713">
    <property type="entry name" value="Mur_ligase_N"/>
</dbReference>
<feature type="binding site" evidence="5 7">
    <location>
        <position position="591"/>
    </location>
    <ligand>
        <name>substrate</name>
    </ligand>
</feature>
<dbReference type="InterPro" id="IPR036565">
    <property type="entry name" value="Mur-like_cat_sf"/>
</dbReference>
<dbReference type="InterPro" id="IPR035911">
    <property type="entry name" value="MurE/MurF_N"/>
</dbReference>
<dbReference type="RefSeq" id="WP_090150889.1">
    <property type="nucleotide sequence ID" value="NZ_FNAN01000008.1"/>
</dbReference>
<dbReference type="SUPFAM" id="SSF53623">
    <property type="entry name" value="MurD-like peptide ligases, catalytic domain"/>
    <property type="match status" value="1"/>
</dbReference>
<dbReference type="SUPFAM" id="SSF51419">
    <property type="entry name" value="PLP-binding barrel"/>
    <property type="match status" value="1"/>
</dbReference>
<name>A0A1G7H8A9_9BACT</name>
<feature type="active site" description="Proton acceptor; specific for L-alanine" evidence="5">
    <location>
        <position position="719"/>
    </location>
</feature>
<dbReference type="AlphaFoldDB" id="A0A1G7H8A9"/>
<feature type="domain" description="Alanine racemase C-terminal" evidence="8">
    <location>
        <begin position="698"/>
        <end position="822"/>
    </location>
</feature>
<dbReference type="Gene3D" id="3.40.1390.10">
    <property type="entry name" value="MurE/MurF, N-terminal domain"/>
    <property type="match status" value="1"/>
</dbReference>
<dbReference type="InterPro" id="IPR036615">
    <property type="entry name" value="Mur_ligase_C_dom_sf"/>
</dbReference>
<evidence type="ECO:0000256" key="2">
    <source>
        <dbReference type="ARBA" id="ARBA00001933"/>
    </source>
</evidence>